<comment type="caution">
    <text evidence="5">The sequence shown here is derived from an EMBL/GenBank/DDBJ whole genome shotgun (WGS) entry which is preliminary data.</text>
</comment>
<evidence type="ECO:0000256" key="2">
    <source>
        <dbReference type="SAM" id="Phobius"/>
    </source>
</evidence>
<dbReference type="EMBL" id="CAJNOJ010000100">
    <property type="protein sequence ID" value="CAF1109921.1"/>
    <property type="molecule type" value="Genomic_DNA"/>
</dbReference>
<evidence type="ECO:0000313" key="4">
    <source>
        <dbReference type="EMBL" id="CAF1104328.1"/>
    </source>
</evidence>
<dbReference type="Proteomes" id="UP000663828">
    <property type="component" value="Unassembled WGS sequence"/>
</dbReference>
<keyword evidence="6" id="KW-1185">Reference proteome</keyword>
<keyword evidence="2" id="KW-0472">Membrane</keyword>
<dbReference type="Proteomes" id="UP000663852">
    <property type="component" value="Unassembled WGS sequence"/>
</dbReference>
<evidence type="ECO:0000313" key="5">
    <source>
        <dbReference type="EMBL" id="CAF1109921.1"/>
    </source>
</evidence>
<gene>
    <name evidence="5" type="ORF">EDS130_LOCUS20455</name>
    <name evidence="4" type="ORF">XAT740_LOCUS18525</name>
</gene>
<keyword evidence="2" id="KW-1133">Transmembrane helix</keyword>
<feature type="region of interest" description="Disordered" evidence="1">
    <location>
        <begin position="397"/>
        <end position="424"/>
    </location>
</feature>
<accession>A0A814PSG3</accession>
<sequence length="543" mass="59362">MFSLQINFLLIFIFHSVESRHFLGGTISWKVLNNENQTSSSVPVTFTQSYQWKESATYCNQSLIFVYPPVSVNPDILQCVSPTSLCGGYTTLSTQGYCMDSSLISDTRSSYILHTENITVGSKFCVAFQNMNWMVLQAPSCNTSCPLSSAGWSIGSCIDLTIRLGGFVNTSPVANMISPVKVPVNSTTNIKIPVLDADNDILRCRWAKKTSALDECGDVCGTILGSQLDRDNCVLSFNSTGKTVGDFFAVTLMVEDFPNATSNTSLSSVPIQFLIEIVASPLCVSKPMINLNLSQCVAIQVGMRYNFTVIIDQGCPNTSVIDLITVSPLYMSKSSPVQIGSNHQWSVSYTWIPTVEQIGPQIYCAMAIDSVNMTSDQLCTAFTVVDTNQNLLCPGETTTSTSTSSSSSTSTSSTSTSTATSTTSIKSTDDSRLLLLGLGLGIPVLALLSGLIVYCCCCVEQCNLLCGRCRRRFRNRTEDIQNEIFIDQRNENSSDYRSLYINDRNPSPIASELPNDNSSHRNANTSILIEAYRTQTNQRTIHI</sequence>
<protein>
    <submittedName>
        <fullName evidence="5">Uncharacterized protein</fullName>
    </submittedName>
</protein>
<dbReference type="AlphaFoldDB" id="A0A814PSG3"/>
<evidence type="ECO:0000313" key="7">
    <source>
        <dbReference type="Proteomes" id="UP000663852"/>
    </source>
</evidence>
<proteinExistence type="predicted"/>
<organism evidence="5 7">
    <name type="scientific">Adineta ricciae</name>
    <name type="common">Rotifer</name>
    <dbReference type="NCBI Taxonomy" id="249248"/>
    <lineage>
        <taxon>Eukaryota</taxon>
        <taxon>Metazoa</taxon>
        <taxon>Spiralia</taxon>
        <taxon>Gnathifera</taxon>
        <taxon>Rotifera</taxon>
        <taxon>Eurotatoria</taxon>
        <taxon>Bdelloidea</taxon>
        <taxon>Adinetida</taxon>
        <taxon>Adinetidae</taxon>
        <taxon>Adineta</taxon>
    </lineage>
</organism>
<evidence type="ECO:0000256" key="1">
    <source>
        <dbReference type="SAM" id="MobiDB-lite"/>
    </source>
</evidence>
<dbReference type="EMBL" id="CAJNOR010001238">
    <property type="protein sequence ID" value="CAF1104328.1"/>
    <property type="molecule type" value="Genomic_DNA"/>
</dbReference>
<dbReference type="OrthoDB" id="10054397at2759"/>
<name>A0A814PSG3_ADIRI</name>
<feature type="transmembrane region" description="Helical" evidence="2">
    <location>
        <begin position="433"/>
        <end position="466"/>
    </location>
</feature>
<feature type="chain" id="PRO_5036225546" evidence="3">
    <location>
        <begin position="20"/>
        <end position="543"/>
    </location>
</feature>
<feature type="signal peptide" evidence="3">
    <location>
        <begin position="1"/>
        <end position="19"/>
    </location>
</feature>
<evidence type="ECO:0000313" key="6">
    <source>
        <dbReference type="Proteomes" id="UP000663828"/>
    </source>
</evidence>
<keyword evidence="3" id="KW-0732">Signal</keyword>
<reference evidence="5" key="1">
    <citation type="submission" date="2021-02" db="EMBL/GenBank/DDBJ databases">
        <authorList>
            <person name="Nowell W R."/>
        </authorList>
    </citation>
    <scope>NUCLEOTIDE SEQUENCE</scope>
</reference>
<keyword evidence="2" id="KW-0812">Transmembrane</keyword>
<evidence type="ECO:0000256" key="3">
    <source>
        <dbReference type="SAM" id="SignalP"/>
    </source>
</evidence>